<dbReference type="Proteomes" id="UP000798662">
    <property type="component" value="Chromosome 1"/>
</dbReference>
<proteinExistence type="predicted"/>
<dbReference type="EMBL" id="CM020618">
    <property type="protein sequence ID" value="KAK1858436.1"/>
    <property type="molecule type" value="Genomic_DNA"/>
</dbReference>
<sequence length="281" mass="29314">MMDKLLPLRANGVTLPGGYSPRRFTTTASRRRAIRGAFTIAVATLALLGEAPPAATHIVEAEAPPSARPQAAEPPQATTVDAAAGAAPQPPPYPLLGPVRKVVSEVGAPPAFDGHGELGTHPGVSCVVSDIYRFIYIIVHKAGSQTTRAYLMNSLCGTRGAADAPDSNCTTPLLNFRDTHARYTPCKNVPRSKFANYYVFSHTRNVWARAVSTYSFCRMGRAAGISWAACAADAAAAEAAGVTPEPSCRAAIGRYYAADVAAFGSTFEDMAAWGAVSGGGA</sequence>
<evidence type="ECO:0000313" key="2">
    <source>
        <dbReference type="Proteomes" id="UP000798662"/>
    </source>
</evidence>
<gene>
    <name evidence="1" type="ORF">I4F81_001041</name>
</gene>
<protein>
    <submittedName>
        <fullName evidence="1">Uncharacterized protein</fullName>
    </submittedName>
</protein>
<keyword evidence="2" id="KW-1185">Reference proteome</keyword>
<organism evidence="1 2">
    <name type="scientific">Pyropia yezoensis</name>
    <name type="common">Susabi-nori</name>
    <name type="synonym">Porphyra yezoensis</name>
    <dbReference type="NCBI Taxonomy" id="2788"/>
    <lineage>
        <taxon>Eukaryota</taxon>
        <taxon>Rhodophyta</taxon>
        <taxon>Bangiophyceae</taxon>
        <taxon>Bangiales</taxon>
        <taxon>Bangiaceae</taxon>
        <taxon>Pyropia</taxon>
    </lineage>
</organism>
<accession>A0ACC3BKF1</accession>
<name>A0ACC3BKF1_PYRYE</name>
<evidence type="ECO:0000313" key="1">
    <source>
        <dbReference type="EMBL" id="KAK1858436.1"/>
    </source>
</evidence>
<reference evidence="1" key="1">
    <citation type="submission" date="2019-11" db="EMBL/GenBank/DDBJ databases">
        <title>Nori genome reveals adaptations in red seaweeds to the harsh intertidal environment.</title>
        <authorList>
            <person name="Wang D."/>
            <person name="Mao Y."/>
        </authorList>
    </citation>
    <scope>NUCLEOTIDE SEQUENCE</scope>
    <source>
        <tissue evidence="1">Gametophyte</tissue>
    </source>
</reference>
<comment type="caution">
    <text evidence="1">The sequence shown here is derived from an EMBL/GenBank/DDBJ whole genome shotgun (WGS) entry which is preliminary data.</text>
</comment>